<keyword evidence="3" id="KW-0479">Metal-binding</keyword>
<dbReference type="GO" id="GO:0016020">
    <property type="term" value="C:membrane"/>
    <property type="evidence" value="ECO:0007669"/>
    <property type="project" value="UniProtKB-SubCell"/>
</dbReference>
<gene>
    <name evidence="9" type="ORF">TGEB3V08_LOCUS9361</name>
</gene>
<evidence type="ECO:0000256" key="7">
    <source>
        <dbReference type="ARBA" id="ARBA00023136"/>
    </source>
</evidence>
<comment type="subcellular location">
    <subcellularLocation>
        <location evidence="1">Membrane</location>
    </subcellularLocation>
</comment>
<feature type="region of interest" description="Disordered" evidence="8">
    <location>
        <begin position="287"/>
        <end position="306"/>
    </location>
</feature>
<dbReference type="SUPFAM" id="SSF57850">
    <property type="entry name" value="RING/U-box"/>
    <property type="match status" value="1"/>
</dbReference>
<evidence type="ECO:0000256" key="5">
    <source>
        <dbReference type="ARBA" id="ARBA00022833"/>
    </source>
</evidence>
<evidence type="ECO:0000256" key="6">
    <source>
        <dbReference type="ARBA" id="ARBA00022989"/>
    </source>
</evidence>
<organism evidence="9">
    <name type="scientific">Timema genevievae</name>
    <name type="common">Walking stick</name>
    <dbReference type="NCBI Taxonomy" id="629358"/>
    <lineage>
        <taxon>Eukaryota</taxon>
        <taxon>Metazoa</taxon>
        <taxon>Ecdysozoa</taxon>
        <taxon>Arthropoda</taxon>
        <taxon>Hexapoda</taxon>
        <taxon>Insecta</taxon>
        <taxon>Pterygota</taxon>
        <taxon>Neoptera</taxon>
        <taxon>Polyneoptera</taxon>
        <taxon>Phasmatodea</taxon>
        <taxon>Timematodea</taxon>
        <taxon>Timematoidea</taxon>
        <taxon>Timematidae</taxon>
        <taxon>Timema</taxon>
    </lineage>
</organism>
<evidence type="ECO:0000256" key="8">
    <source>
        <dbReference type="SAM" id="MobiDB-lite"/>
    </source>
</evidence>
<feature type="compositionally biased region" description="Polar residues" evidence="8">
    <location>
        <begin position="206"/>
        <end position="215"/>
    </location>
</feature>
<dbReference type="AlphaFoldDB" id="A0A7R9PQ93"/>
<keyword evidence="6" id="KW-1133">Transmembrane helix</keyword>
<dbReference type="InterPro" id="IPR013083">
    <property type="entry name" value="Znf_RING/FYVE/PHD"/>
</dbReference>
<dbReference type="PANTHER" id="PTHR46539:SF23">
    <property type="entry name" value="RING-TYPE DOMAIN-CONTAINING PROTEIN"/>
    <property type="match status" value="1"/>
</dbReference>
<proteinExistence type="predicted"/>
<dbReference type="EMBL" id="OE844256">
    <property type="protein sequence ID" value="CAD7605015.1"/>
    <property type="molecule type" value="Genomic_DNA"/>
</dbReference>
<keyword evidence="5" id="KW-0862">Zinc</keyword>
<evidence type="ECO:0008006" key="10">
    <source>
        <dbReference type="Google" id="ProtNLM"/>
    </source>
</evidence>
<dbReference type="PANTHER" id="PTHR46539">
    <property type="entry name" value="E3 UBIQUITIN-PROTEIN LIGASE ATL42"/>
    <property type="match status" value="1"/>
</dbReference>
<feature type="compositionally biased region" description="Polar residues" evidence="8">
    <location>
        <begin position="182"/>
        <end position="197"/>
    </location>
</feature>
<evidence type="ECO:0000256" key="4">
    <source>
        <dbReference type="ARBA" id="ARBA00022771"/>
    </source>
</evidence>
<feature type="compositionally biased region" description="Polar residues" evidence="8">
    <location>
        <begin position="287"/>
        <end position="300"/>
    </location>
</feature>
<evidence type="ECO:0000313" key="9">
    <source>
        <dbReference type="EMBL" id="CAD7605015.1"/>
    </source>
</evidence>
<reference evidence="9" key="1">
    <citation type="submission" date="2020-11" db="EMBL/GenBank/DDBJ databases">
        <authorList>
            <person name="Tran Van P."/>
        </authorList>
    </citation>
    <scope>NUCLEOTIDE SEQUENCE</scope>
</reference>
<feature type="region of interest" description="Disordered" evidence="8">
    <location>
        <begin position="182"/>
        <end position="218"/>
    </location>
</feature>
<sequence>MSGRTGFESQPDLLIKRLSSAAKKALSKIPTKNIKSGDKELQDVECCAVCIEPYRMSDVLRILPCRKCTRICVAGERKTILEKTTIVHPTEIRTSDLPVLGSLVYCSSSGLLTVELCFRHEFHKTCIDPWLLEHHTCPMCKMDILKHYGFVFTGSQESILHMDIEEVVGLDNSDAMQRRNLDTQSPQVAQHQISGGVSSAREGRISRSTTPNEMTPSLCVDQCYQPSTSLGMIPTPEPSKRSAKIAPDTPSPSEATPPPSASCDSGDQFERASDCQLQDYELESCDSVDSSLTHHSSNSLREGKTC</sequence>
<dbReference type="GO" id="GO:0008270">
    <property type="term" value="F:zinc ion binding"/>
    <property type="evidence" value="ECO:0007669"/>
    <property type="project" value="UniProtKB-KW"/>
</dbReference>
<evidence type="ECO:0000256" key="1">
    <source>
        <dbReference type="ARBA" id="ARBA00004370"/>
    </source>
</evidence>
<protein>
    <recommendedName>
        <fullName evidence="10">RING-type domain-containing protein</fullName>
    </recommendedName>
</protein>
<keyword evidence="2" id="KW-0812">Transmembrane</keyword>
<evidence type="ECO:0000256" key="3">
    <source>
        <dbReference type="ARBA" id="ARBA00022723"/>
    </source>
</evidence>
<feature type="region of interest" description="Disordered" evidence="8">
    <location>
        <begin position="230"/>
        <end position="272"/>
    </location>
</feature>
<name>A0A7R9PQ93_TIMGE</name>
<keyword evidence="7" id="KW-0472">Membrane</keyword>
<evidence type="ECO:0000256" key="2">
    <source>
        <dbReference type="ARBA" id="ARBA00022692"/>
    </source>
</evidence>
<accession>A0A7R9PQ93</accession>
<keyword evidence="4" id="KW-0863">Zinc-finger</keyword>
<dbReference type="Gene3D" id="3.30.40.10">
    <property type="entry name" value="Zinc/RING finger domain, C3HC4 (zinc finger)"/>
    <property type="match status" value="2"/>
</dbReference>